<dbReference type="PANTHER" id="PTHR43265:SF1">
    <property type="entry name" value="ESTERASE ESTD"/>
    <property type="match status" value="1"/>
</dbReference>
<dbReference type="EMBL" id="MNLB01000001">
    <property type="protein sequence ID" value="PAC74194.1"/>
    <property type="molecule type" value="Genomic_DNA"/>
</dbReference>
<reference evidence="3 4" key="1">
    <citation type="journal article" date="2017" name="ISME J.">
        <title>Unveiling bifidobacterial biogeography across the mammalian branch of the tree of life.</title>
        <authorList>
            <person name="Milani C."/>
            <person name="Mangifesta M."/>
            <person name="Mancabelli L."/>
            <person name="Lugli G.A."/>
            <person name="James K."/>
            <person name="Duranti S."/>
            <person name="Turroni F."/>
            <person name="Ferrario C."/>
            <person name="Ossiprandi M.C."/>
            <person name="van Sinderen D."/>
            <person name="Ventura M."/>
        </authorList>
    </citation>
    <scope>NUCLEOTIDE SEQUENCE [LARGE SCALE GENOMIC DNA]</scope>
    <source>
        <strain evidence="3 4">1E</strain>
    </source>
</reference>
<dbReference type="GO" id="GO:0052689">
    <property type="term" value="F:carboxylic ester hydrolase activity"/>
    <property type="evidence" value="ECO:0007669"/>
    <property type="project" value="TreeGrafter"/>
</dbReference>
<protein>
    <submittedName>
        <fullName evidence="2">Alpha/beta fold hydrolase</fullName>
    </submittedName>
    <submittedName>
        <fullName evidence="3">Alpha/beta hydrolase</fullName>
    </submittedName>
</protein>
<dbReference type="GeneID" id="45598921"/>
<comment type="caution">
    <text evidence="3">The sequence shown here is derived from an EMBL/GenBank/DDBJ whole genome shotgun (WGS) entry which is preliminary data.</text>
</comment>
<feature type="domain" description="Serine aminopeptidase S33" evidence="1">
    <location>
        <begin position="39"/>
        <end position="152"/>
    </location>
</feature>
<dbReference type="Proteomes" id="UP001212008">
    <property type="component" value="Unassembled WGS sequence"/>
</dbReference>
<evidence type="ECO:0000313" key="4">
    <source>
        <dbReference type="Proteomes" id="UP000216789"/>
    </source>
</evidence>
<dbReference type="PANTHER" id="PTHR43265">
    <property type="entry name" value="ESTERASE ESTD"/>
    <property type="match status" value="1"/>
</dbReference>
<dbReference type="Proteomes" id="UP000216789">
    <property type="component" value="Unassembled WGS sequence"/>
</dbReference>
<dbReference type="InterPro" id="IPR022742">
    <property type="entry name" value="Hydrolase_4"/>
</dbReference>
<dbReference type="InterPro" id="IPR029058">
    <property type="entry name" value="AB_hydrolase_fold"/>
</dbReference>
<evidence type="ECO:0000313" key="2">
    <source>
        <dbReference type="EMBL" id="MDB6491139.1"/>
    </source>
</evidence>
<dbReference type="RefSeq" id="WP_226558210.1">
    <property type="nucleotide sequence ID" value="NZ_BCYA01000071.1"/>
</dbReference>
<dbReference type="EMBL" id="JAQKRA010000001">
    <property type="protein sequence ID" value="MDB6491139.1"/>
    <property type="molecule type" value="Genomic_DNA"/>
</dbReference>
<sequence length="266" mass="28528">MSVMEPAVFTVERADGTSLTLRGTRYLPEGFSEDGHSPVAVLFHGFGGNRIDFSGFVVQMARELASRGLVVVTYDRAGHGESDGTFFDTTVSGDVEDALQVVEQARHMSGCDPDNLHFAGLSLGAVICTLLAPKVPGQPKSIALCSTATSYVDEIAGGHIQGKPLSAIEEQGYLDFMGVAMGPAMVEDAGRTDPYGMACGYRGKVLAIHGTKDFIPVDYIRRYEDVYGENMQLKVIEDGDHGFGNVKHREMVMPALGDFVAEQAGL</sequence>
<organism evidence="3 4">
    <name type="scientific">Bifidobacterium pseudocatenulatum</name>
    <dbReference type="NCBI Taxonomy" id="28026"/>
    <lineage>
        <taxon>Bacteria</taxon>
        <taxon>Bacillati</taxon>
        <taxon>Actinomycetota</taxon>
        <taxon>Actinomycetes</taxon>
        <taxon>Bifidobacteriales</taxon>
        <taxon>Bifidobacteriaceae</taxon>
        <taxon>Bifidobacterium</taxon>
    </lineage>
</organism>
<name>A0A267WNL8_BIFPS</name>
<dbReference type="SUPFAM" id="SSF53474">
    <property type="entry name" value="alpha/beta-Hydrolases"/>
    <property type="match status" value="1"/>
</dbReference>
<reference evidence="2 5" key="2">
    <citation type="submission" date="2023-01" db="EMBL/GenBank/DDBJ databases">
        <title>Human gut microbiome strain richness.</title>
        <authorList>
            <person name="Chen-Liaw A."/>
        </authorList>
    </citation>
    <scope>NUCLEOTIDE SEQUENCE [LARGE SCALE GENOMIC DNA]</scope>
    <source>
        <strain evidence="2 5">RTP21311st1_C8_RTP21311_201001</strain>
    </source>
</reference>
<keyword evidence="3" id="KW-0378">Hydrolase</keyword>
<gene>
    <name evidence="3" type="ORF">BPS1E_0059</name>
    <name evidence="2" type="ORF">PMN70_02815</name>
</gene>
<accession>A0A267WNL8</accession>
<dbReference type="InterPro" id="IPR053145">
    <property type="entry name" value="AB_hydrolase_Est10"/>
</dbReference>
<proteinExistence type="predicted"/>
<dbReference type="Pfam" id="PF12146">
    <property type="entry name" value="Hydrolase_4"/>
    <property type="match status" value="1"/>
</dbReference>
<evidence type="ECO:0000259" key="1">
    <source>
        <dbReference type="Pfam" id="PF12146"/>
    </source>
</evidence>
<evidence type="ECO:0000313" key="5">
    <source>
        <dbReference type="Proteomes" id="UP001212008"/>
    </source>
</evidence>
<evidence type="ECO:0000313" key="3">
    <source>
        <dbReference type="EMBL" id="PAC74194.1"/>
    </source>
</evidence>
<dbReference type="Gene3D" id="3.40.50.1820">
    <property type="entry name" value="alpha/beta hydrolase"/>
    <property type="match status" value="1"/>
</dbReference>
<dbReference type="AlphaFoldDB" id="A0A267WNL8"/>